<keyword evidence="1" id="KW-0812">Transmembrane</keyword>
<gene>
    <name evidence="2" type="ORF">CDEB00056_LOCUS14602</name>
</gene>
<evidence type="ECO:0000313" key="2">
    <source>
        <dbReference type="EMBL" id="CAE0469749.1"/>
    </source>
</evidence>
<feature type="transmembrane region" description="Helical" evidence="1">
    <location>
        <begin position="7"/>
        <end position="23"/>
    </location>
</feature>
<feature type="transmembrane region" description="Helical" evidence="1">
    <location>
        <begin position="214"/>
        <end position="238"/>
    </location>
</feature>
<evidence type="ECO:0000256" key="1">
    <source>
        <dbReference type="SAM" id="Phobius"/>
    </source>
</evidence>
<dbReference type="AlphaFoldDB" id="A0A7S3VBZ3"/>
<feature type="transmembrane region" description="Helical" evidence="1">
    <location>
        <begin position="50"/>
        <end position="72"/>
    </location>
</feature>
<dbReference type="EMBL" id="HBIO01018994">
    <property type="protein sequence ID" value="CAE0469749.1"/>
    <property type="molecule type" value="Transcribed_RNA"/>
</dbReference>
<accession>A0A7S3VBZ3</accession>
<protein>
    <submittedName>
        <fullName evidence="2">Uncharacterized protein</fullName>
    </submittedName>
</protein>
<keyword evidence="1" id="KW-0472">Membrane</keyword>
<reference evidence="2" key="1">
    <citation type="submission" date="2021-01" db="EMBL/GenBank/DDBJ databases">
        <authorList>
            <person name="Corre E."/>
            <person name="Pelletier E."/>
            <person name="Niang G."/>
            <person name="Scheremetjew M."/>
            <person name="Finn R."/>
            <person name="Kale V."/>
            <person name="Holt S."/>
            <person name="Cochrane G."/>
            <person name="Meng A."/>
            <person name="Brown T."/>
            <person name="Cohen L."/>
        </authorList>
    </citation>
    <scope>NUCLEOTIDE SEQUENCE</scope>
    <source>
        <strain evidence="2">MM31A-1</strain>
    </source>
</reference>
<keyword evidence="1" id="KW-1133">Transmembrane helix</keyword>
<organism evidence="2">
    <name type="scientific">Chaetoceros debilis</name>
    <dbReference type="NCBI Taxonomy" id="122233"/>
    <lineage>
        <taxon>Eukaryota</taxon>
        <taxon>Sar</taxon>
        <taxon>Stramenopiles</taxon>
        <taxon>Ochrophyta</taxon>
        <taxon>Bacillariophyta</taxon>
        <taxon>Coscinodiscophyceae</taxon>
        <taxon>Chaetocerotophycidae</taxon>
        <taxon>Chaetocerotales</taxon>
        <taxon>Chaetocerotaceae</taxon>
        <taxon>Chaetoceros</taxon>
    </lineage>
</organism>
<feature type="transmembrane region" description="Helical" evidence="1">
    <location>
        <begin position="258"/>
        <end position="280"/>
    </location>
</feature>
<proteinExistence type="predicted"/>
<name>A0A7S3VBZ3_9STRA</name>
<sequence length="321" mass="36731">MSSIVHAYLSTTPFAILFIYFLISANRRPAVLRDAIDNDEEINLIPLSDMLHTILGMLVFYSFLVIYLSFFVKRRRALMKKFNKTDGSVISVIGNVLYDRPKGCWKWIDKLYHTDLAYVTYKYPTDAEMDTDGNDNGNGNGPLTGCVASESADLSEKFVEKKIRTYLPYHRENVAVLVLKGMPLSGQPKQDVERDLASFTSEYAVRNRDKINQVIIFCLVWTTFLLSSAFFILNQIMVVEESNLQDNADDVGEAWTYFWIYTCGIIPVVSIFGNLAQWYLHHRWVTTSGNVVDTLTKGVPNKLQTDDFRNEEEAERYVSMA</sequence>